<dbReference type="InterPro" id="IPR036397">
    <property type="entry name" value="RNaseH_sf"/>
</dbReference>
<dbReference type="Gene3D" id="3.30.420.10">
    <property type="entry name" value="Ribonuclease H-like superfamily/Ribonuclease H"/>
    <property type="match status" value="1"/>
</dbReference>
<accession>A0A5B0PE35</accession>
<dbReference type="OrthoDB" id="2518342at2759"/>
<proteinExistence type="predicted"/>
<dbReference type="GO" id="GO:0003676">
    <property type="term" value="F:nucleic acid binding"/>
    <property type="evidence" value="ECO:0007669"/>
    <property type="project" value="InterPro"/>
</dbReference>
<evidence type="ECO:0000313" key="2">
    <source>
        <dbReference type="Proteomes" id="UP000324748"/>
    </source>
</evidence>
<dbReference type="Proteomes" id="UP000324748">
    <property type="component" value="Unassembled WGS sequence"/>
</dbReference>
<dbReference type="AlphaFoldDB" id="A0A5B0PE35"/>
<name>A0A5B0PE35_PUCGR</name>
<dbReference type="SUPFAM" id="SSF53098">
    <property type="entry name" value="Ribonuclease H-like"/>
    <property type="match status" value="1"/>
</dbReference>
<comment type="caution">
    <text evidence="1">The sequence shown here is derived from an EMBL/GenBank/DDBJ whole genome shotgun (WGS) entry which is preliminary data.</text>
</comment>
<protein>
    <submittedName>
        <fullName evidence="1">Uncharacterized protein</fullName>
    </submittedName>
</protein>
<dbReference type="InterPro" id="IPR012337">
    <property type="entry name" value="RNaseH-like_sf"/>
</dbReference>
<organism evidence="1 2">
    <name type="scientific">Puccinia graminis f. sp. tritici</name>
    <dbReference type="NCBI Taxonomy" id="56615"/>
    <lineage>
        <taxon>Eukaryota</taxon>
        <taxon>Fungi</taxon>
        <taxon>Dikarya</taxon>
        <taxon>Basidiomycota</taxon>
        <taxon>Pucciniomycotina</taxon>
        <taxon>Pucciniomycetes</taxon>
        <taxon>Pucciniales</taxon>
        <taxon>Pucciniaceae</taxon>
        <taxon>Puccinia</taxon>
    </lineage>
</organism>
<keyword evidence="2" id="KW-1185">Reference proteome</keyword>
<gene>
    <name evidence="1" type="ORF">PGT21_023142</name>
</gene>
<evidence type="ECO:0000313" key="1">
    <source>
        <dbReference type="EMBL" id="KAA1099865.1"/>
    </source>
</evidence>
<sequence>MCQPNFLSTYPVLYGSTIWATNKKLSTIKNLFDKIDNQANRIILAPDSHPIKRLINSEISISPSSHPSPIYSILDKHLISDYDLPSIKTIQHHIINPWEDFSLPISNMKIKKEDIKSTVQSQIDKSKSNSEHLIFTDGSNIPENGAGSAAILDNSIQSSYHINNSDKTSSFEAEVQAIIIGLDIFINRHLLSPSNSVSTPPINFFVDNQATLYSISHPPLPTSYQSNFIDIFVSLSDAKS</sequence>
<dbReference type="EMBL" id="VSWC01000054">
    <property type="protein sequence ID" value="KAA1099865.1"/>
    <property type="molecule type" value="Genomic_DNA"/>
</dbReference>
<reference evidence="1 2" key="1">
    <citation type="submission" date="2019-05" db="EMBL/GenBank/DDBJ databases">
        <title>Emergence of the Ug99 lineage of the wheat stem rust pathogen through somatic hybridization.</title>
        <authorList>
            <person name="Li F."/>
            <person name="Upadhyaya N.M."/>
            <person name="Sperschneider J."/>
            <person name="Matny O."/>
            <person name="Nguyen-Phuc H."/>
            <person name="Mago R."/>
            <person name="Raley C."/>
            <person name="Miller M.E."/>
            <person name="Silverstein K.A.T."/>
            <person name="Henningsen E."/>
            <person name="Hirsch C.D."/>
            <person name="Visser B."/>
            <person name="Pretorius Z.A."/>
            <person name="Steffenson B.J."/>
            <person name="Schwessinger B."/>
            <person name="Dodds P.N."/>
            <person name="Figueroa M."/>
        </authorList>
    </citation>
    <scope>NUCLEOTIDE SEQUENCE [LARGE SCALE GENOMIC DNA]</scope>
    <source>
        <strain evidence="1">21-0</strain>
    </source>
</reference>